<dbReference type="Proteomes" id="UP001235939">
    <property type="component" value="Chromosome 15"/>
</dbReference>
<sequence length="115" mass="13370">MIFPLSMENRATKSGFTMITPQEYLHLELDEASREIFVINTLKGLYRFNRLAFGIASTPASWQKDYGTDFRRDTKYILENLLGLECVEYCDDVIYRNELFNAVDKIRAIMDAAEL</sequence>
<evidence type="ECO:0000313" key="1">
    <source>
        <dbReference type="EMBL" id="UYV77239.1"/>
    </source>
</evidence>
<dbReference type="InterPro" id="IPR043502">
    <property type="entry name" value="DNA/RNA_pol_sf"/>
</dbReference>
<reference evidence="1 2" key="1">
    <citation type="submission" date="2022-01" db="EMBL/GenBank/DDBJ databases">
        <title>A chromosomal length assembly of Cordylochernes scorpioides.</title>
        <authorList>
            <person name="Zeh D."/>
            <person name="Zeh J."/>
        </authorList>
    </citation>
    <scope>NUCLEOTIDE SEQUENCE [LARGE SCALE GENOMIC DNA]</scope>
    <source>
        <strain evidence="1">IN4F17</strain>
        <tissue evidence="1">Whole Body</tissue>
    </source>
</reference>
<name>A0ABY6L8Z6_9ARAC</name>
<proteinExistence type="predicted"/>
<evidence type="ECO:0000313" key="2">
    <source>
        <dbReference type="Proteomes" id="UP001235939"/>
    </source>
</evidence>
<protein>
    <submittedName>
        <fullName evidence="1">K02A2.6-like</fullName>
    </submittedName>
</protein>
<organism evidence="1 2">
    <name type="scientific">Cordylochernes scorpioides</name>
    <dbReference type="NCBI Taxonomy" id="51811"/>
    <lineage>
        <taxon>Eukaryota</taxon>
        <taxon>Metazoa</taxon>
        <taxon>Ecdysozoa</taxon>
        <taxon>Arthropoda</taxon>
        <taxon>Chelicerata</taxon>
        <taxon>Arachnida</taxon>
        <taxon>Pseudoscorpiones</taxon>
        <taxon>Cheliferoidea</taxon>
        <taxon>Chernetidae</taxon>
        <taxon>Cordylochernes</taxon>
    </lineage>
</organism>
<accession>A0ABY6L8Z6</accession>
<dbReference type="Gene3D" id="3.30.70.270">
    <property type="match status" value="1"/>
</dbReference>
<dbReference type="SUPFAM" id="SSF56672">
    <property type="entry name" value="DNA/RNA polymerases"/>
    <property type="match status" value="1"/>
</dbReference>
<dbReference type="EMBL" id="CP092877">
    <property type="protein sequence ID" value="UYV77239.1"/>
    <property type="molecule type" value="Genomic_DNA"/>
</dbReference>
<keyword evidence="2" id="KW-1185">Reference proteome</keyword>
<dbReference type="Gene3D" id="3.10.10.10">
    <property type="entry name" value="HIV Type 1 Reverse Transcriptase, subunit A, domain 1"/>
    <property type="match status" value="1"/>
</dbReference>
<dbReference type="InterPro" id="IPR043128">
    <property type="entry name" value="Rev_trsase/Diguanyl_cyclase"/>
</dbReference>
<gene>
    <name evidence="1" type="ORF">LAZ67_15000209</name>
</gene>